<dbReference type="AlphaFoldDB" id="A0A2I1GK19"/>
<dbReference type="VEuPathDB" id="FungiDB:FUN_006858"/>
<dbReference type="GO" id="GO:0031047">
    <property type="term" value="P:regulatory ncRNA-mediated gene silencing"/>
    <property type="evidence" value="ECO:0007669"/>
    <property type="project" value="InterPro"/>
</dbReference>
<evidence type="ECO:0000313" key="3">
    <source>
        <dbReference type="Proteomes" id="UP000234323"/>
    </source>
</evidence>
<protein>
    <submittedName>
        <fullName evidence="2">Uncharacterized protein</fullName>
    </submittedName>
</protein>
<dbReference type="GO" id="GO:0033167">
    <property type="term" value="C:ARC complex"/>
    <property type="evidence" value="ECO:0007669"/>
    <property type="project" value="InterPro"/>
</dbReference>
<comment type="caution">
    <text evidence="2">The sequence shown here is derived from an EMBL/GenBank/DDBJ whole genome shotgun (WGS) entry which is preliminary data.</text>
</comment>
<evidence type="ECO:0000313" key="2">
    <source>
        <dbReference type="EMBL" id="PKY46957.1"/>
    </source>
</evidence>
<feature type="region of interest" description="Disordered" evidence="1">
    <location>
        <begin position="31"/>
        <end position="60"/>
    </location>
</feature>
<dbReference type="Proteomes" id="UP000234323">
    <property type="component" value="Unassembled WGS sequence"/>
</dbReference>
<evidence type="ECO:0000256" key="1">
    <source>
        <dbReference type="SAM" id="MobiDB-lite"/>
    </source>
</evidence>
<dbReference type="VEuPathDB" id="FungiDB:FUN_000489"/>
<accession>A0A2I1GK19</accession>
<organism evidence="2 3">
    <name type="scientific">Rhizophagus irregularis</name>
    <dbReference type="NCBI Taxonomy" id="588596"/>
    <lineage>
        <taxon>Eukaryota</taxon>
        <taxon>Fungi</taxon>
        <taxon>Fungi incertae sedis</taxon>
        <taxon>Mucoromycota</taxon>
        <taxon>Glomeromycotina</taxon>
        <taxon>Glomeromycetes</taxon>
        <taxon>Glomerales</taxon>
        <taxon>Glomeraceae</taxon>
        <taxon>Rhizophagus</taxon>
    </lineage>
</organism>
<dbReference type="VEuPathDB" id="FungiDB:RhiirFUN_013240"/>
<sequence length="206" mass="23567">MDKPKIESGFECSARRVALTPKTVVNVTVKSVGENSIPKKNEPDINRRRRESQDGLDNADADAEEIAARRATEYIDDEADDLEVNFTYIVRVYLSSFLIDKSGYVQMDQFREGPQVVISFLNYLHNHKVCPEYEEDMQTALQIAHKAKEELPNCKALAQKAPGKLNKALGIYAMPGMRITADFHKLFNGFWYWDYYQPCDDSDDDD</sequence>
<dbReference type="VEuPathDB" id="FungiDB:RhiirA1_446562"/>
<keyword evidence="3" id="KW-1185">Reference proteome</keyword>
<dbReference type="InterPro" id="IPR018606">
    <property type="entry name" value="Arb1"/>
</dbReference>
<dbReference type="Pfam" id="PF09692">
    <property type="entry name" value="Arb1"/>
    <property type="match status" value="1"/>
</dbReference>
<name>A0A2I1GK19_9GLOM</name>
<gene>
    <name evidence="2" type="ORF">RhiirA4_543659</name>
</gene>
<feature type="compositionally biased region" description="Basic and acidic residues" evidence="1">
    <location>
        <begin position="37"/>
        <end position="46"/>
    </location>
</feature>
<proteinExistence type="predicted"/>
<dbReference type="VEuPathDB" id="FungiDB:RhiirFUN_013238"/>
<dbReference type="VEuPathDB" id="FungiDB:RhiirA1_427357"/>
<reference evidence="2 3" key="1">
    <citation type="submission" date="2015-10" db="EMBL/GenBank/DDBJ databases">
        <title>Genome analyses suggest a sexual origin of heterokaryosis in a supposedly ancient asexual fungus.</title>
        <authorList>
            <person name="Ropars J."/>
            <person name="Sedzielewska K."/>
            <person name="Noel J."/>
            <person name="Charron P."/>
            <person name="Farinelli L."/>
            <person name="Marton T."/>
            <person name="Kruger M."/>
            <person name="Pelin A."/>
            <person name="Brachmann A."/>
            <person name="Corradi N."/>
        </authorList>
    </citation>
    <scope>NUCLEOTIDE SEQUENCE [LARGE SCALE GENOMIC DNA]</scope>
    <source>
        <strain evidence="2 3">A4</strain>
    </source>
</reference>
<dbReference type="EMBL" id="LLXI01000502">
    <property type="protein sequence ID" value="PKY46957.1"/>
    <property type="molecule type" value="Genomic_DNA"/>
</dbReference>
<dbReference type="VEuPathDB" id="FungiDB:FUN_016482"/>